<keyword evidence="1" id="KW-0808">Transferase</keyword>
<dbReference type="InterPro" id="IPR050065">
    <property type="entry name" value="GlmU-like"/>
</dbReference>
<evidence type="ECO:0000256" key="3">
    <source>
        <dbReference type="ARBA" id="ARBA00022842"/>
    </source>
</evidence>
<feature type="domain" description="MobA-like NTP transferase" evidence="4">
    <location>
        <begin position="3"/>
        <end position="78"/>
    </location>
</feature>
<comment type="caution">
    <text evidence="5">The sequence shown here is derived from an EMBL/GenBank/DDBJ whole genome shotgun (WGS) entry which is preliminary data.</text>
</comment>
<evidence type="ECO:0000256" key="1">
    <source>
        <dbReference type="ARBA" id="ARBA00022679"/>
    </source>
</evidence>
<dbReference type="Pfam" id="PF12804">
    <property type="entry name" value="NTP_transf_3"/>
    <property type="match status" value="1"/>
</dbReference>
<evidence type="ECO:0000313" key="5">
    <source>
        <dbReference type="EMBL" id="OBX06524.1"/>
    </source>
</evidence>
<keyword evidence="2" id="KW-0548">Nucleotidyltransferase</keyword>
<dbReference type="GO" id="GO:0016779">
    <property type="term" value="F:nucleotidyltransferase activity"/>
    <property type="evidence" value="ECO:0007669"/>
    <property type="project" value="UniProtKB-KW"/>
</dbReference>
<dbReference type="AlphaFoldDB" id="A0AB36DZF5"/>
<dbReference type="SUPFAM" id="SSF53448">
    <property type="entry name" value="Nucleotide-diphospho-sugar transferases"/>
    <property type="match status" value="1"/>
</dbReference>
<protein>
    <submittedName>
        <fullName evidence="5">Protein licC</fullName>
    </submittedName>
</protein>
<dbReference type="PIRSF" id="PIRSF037382">
    <property type="entry name" value="CCT_LicC"/>
    <property type="match status" value="1"/>
</dbReference>
<dbReference type="EMBL" id="JTJU01000098">
    <property type="protein sequence ID" value="OBX06524.1"/>
    <property type="molecule type" value="Genomic_DNA"/>
</dbReference>
<dbReference type="PANTHER" id="PTHR43584">
    <property type="entry name" value="NUCLEOTIDYL TRANSFERASE"/>
    <property type="match status" value="1"/>
</dbReference>
<dbReference type="CDD" id="cd02523">
    <property type="entry name" value="PC_cytidylyltransferase"/>
    <property type="match status" value="1"/>
</dbReference>
<dbReference type="InterPro" id="IPR017189">
    <property type="entry name" value="CTP-phospocholine_CTT"/>
</dbReference>
<accession>A0AB36DZF5</accession>
<dbReference type="InterPro" id="IPR029044">
    <property type="entry name" value="Nucleotide-diphossugar_trans"/>
</dbReference>
<reference evidence="5 6" key="1">
    <citation type="submission" date="2014-11" db="EMBL/GenBank/DDBJ databases">
        <title>Pan-genome of Gallibacterium spp.</title>
        <authorList>
            <person name="Kudirkiene E."/>
            <person name="Bojesen A.M."/>
        </authorList>
    </citation>
    <scope>NUCLEOTIDE SEQUENCE [LARGE SCALE GENOMIC DNA]</scope>
    <source>
        <strain evidence="5 6">18469/18</strain>
    </source>
</reference>
<keyword evidence="3" id="KW-0460">Magnesium</keyword>
<dbReference type="Gene3D" id="3.90.550.10">
    <property type="entry name" value="Spore Coat Polysaccharide Biosynthesis Protein SpsA, Chain A"/>
    <property type="match status" value="1"/>
</dbReference>
<dbReference type="InterPro" id="IPR025877">
    <property type="entry name" value="MobA-like_NTP_Trfase"/>
</dbReference>
<name>A0AB36DZF5_9PAST</name>
<organism evidence="5 6">
    <name type="scientific">Gallibacterium salpingitidis</name>
    <dbReference type="NCBI Taxonomy" id="505341"/>
    <lineage>
        <taxon>Bacteria</taxon>
        <taxon>Pseudomonadati</taxon>
        <taxon>Pseudomonadota</taxon>
        <taxon>Gammaproteobacteria</taxon>
        <taxon>Pasteurellales</taxon>
        <taxon>Pasteurellaceae</taxon>
        <taxon>Gallibacterium</taxon>
    </lineage>
</organism>
<dbReference type="RefSeq" id="WP_066422327.1">
    <property type="nucleotide sequence ID" value="NZ_CP103875.1"/>
</dbReference>
<evidence type="ECO:0000313" key="6">
    <source>
        <dbReference type="Proteomes" id="UP000092527"/>
    </source>
</evidence>
<gene>
    <name evidence="5" type="ORF">QV09_12100</name>
</gene>
<sequence length="229" mass="27169">MNAIILAAGLGSRFKDFIRDKHKALLPINSQPNIERTIQFLHKANIYDIFIVTGYNAYLFDYLSLKYNCKIIYNEKYKEYNNIYSFLKISDFFSNSYIIDADVVLFKNIFLEKVNYSTYFLIQRETKGKEWIPIIGKDDFISRIDVSDIRKPSLLGVSYWIEKDSLLIKTELKKYLSTEILENPSYYWDDIPRKIINQMNVKAFILEKDDAGEMDDIEDYLKLSEKRNY</sequence>
<evidence type="ECO:0000256" key="2">
    <source>
        <dbReference type="ARBA" id="ARBA00022695"/>
    </source>
</evidence>
<evidence type="ECO:0000259" key="4">
    <source>
        <dbReference type="Pfam" id="PF12804"/>
    </source>
</evidence>
<proteinExistence type="predicted"/>
<dbReference type="Proteomes" id="UP000092527">
    <property type="component" value="Unassembled WGS sequence"/>
</dbReference>
<dbReference type="PANTHER" id="PTHR43584:SF5">
    <property type="entry name" value="PROTEIN LICC"/>
    <property type="match status" value="1"/>
</dbReference>